<dbReference type="GO" id="GO:0016757">
    <property type="term" value="F:glycosyltransferase activity"/>
    <property type="evidence" value="ECO:0007669"/>
    <property type="project" value="InterPro"/>
</dbReference>
<dbReference type="SUPFAM" id="SSF53756">
    <property type="entry name" value="UDP-Glycosyltransferase/glycogen phosphorylase"/>
    <property type="match status" value="1"/>
</dbReference>
<dbReference type="AlphaFoldDB" id="A0A286U4D2"/>
<dbReference type="InterPro" id="IPR001296">
    <property type="entry name" value="Glyco_trans_1"/>
</dbReference>
<dbReference type="Proteomes" id="UP000218542">
    <property type="component" value="Unassembled WGS sequence"/>
</dbReference>
<evidence type="ECO:0000259" key="1">
    <source>
        <dbReference type="Pfam" id="PF00534"/>
    </source>
</evidence>
<reference evidence="4" key="1">
    <citation type="journal article" date="2017" name="Environ. Microbiol. Rep.">
        <title>Genetic Diversity of Marine Anaerobic Ammonium-Oxidizing Bacteria as Revealed by Genomic and Proteomic Analyses of 'Candidatus Scalindua japonica'.</title>
        <authorList>
            <person name="Oshiki M."/>
            <person name="Mizuto K."/>
            <person name="Kimura Z."/>
            <person name="Kindaichi T."/>
            <person name="Satoh H."/>
            <person name="Okabe S."/>
        </authorList>
    </citation>
    <scope>NUCLEOTIDE SEQUENCE [LARGE SCALE GENOMIC DNA]</scope>
    <source>
        <strain evidence="4">husup-a2</strain>
    </source>
</reference>
<gene>
    <name evidence="3" type="ORF">SCALIN_C45_0151</name>
</gene>
<evidence type="ECO:0000313" key="3">
    <source>
        <dbReference type="EMBL" id="GAX62993.1"/>
    </source>
</evidence>
<dbReference type="InterPro" id="IPR028098">
    <property type="entry name" value="Glyco_trans_4-like_N"/>
</dbReference>
<keyword evidence="4" id="KW-1185">Reference proteome</keyword>
<dbReference type="Pfam" id="PF13439">
    <property type="entry name" value="Glyco_transf_4"/>
    <property type="match status" value="1"/>
</dbReference>
<dbReference type="Pfam" id="PF00534">
    <property type="entry name" value="Glycos_transf_1"/>
    <property type="match status" value="1"/>
</dbReference>
<dbReference type="Gene3D" id="3.40.50.2000">
    <property type="entry name" value="Glycogen Phosphorylase B"/>
    <property type="match status" value="2"/>
</dbReference>
<evidence type="ECO:0000259" key="2">
    <source>
        <dbReference type="Pfam" id="PF13439"/>
    </source>
</evidence>
<comment type="caution">
    <text evidence="3">The sequence shown here is derived from an EMBL/GenBank/DDBJ whole genome shotgun (WGS) entry which is preliminary data.</text>
</comment>
<keyword evidence="3" id="KW-0808">Transferase</keyword>
<name>A0A286U4D2_9BACT</name>
<feature type="domain" description="Glycosyltransferase subfamily 4-like N-terminal" evidence="2">
    <location>
        <begin position="29"/>
        <end position="132"/>
    </location>
</feature>
<feature type="domain" description="Glycosyl transferase family 1" evidence="1">
    <location>
        <begin position="145"/>
        <end position="305"/>
    </location>
</feature>
<protein>
    <submittedName>
        <fullName evidence="3">Alpha-glycosyltransferase-like protein</fullName>
    </submittedName>
</protein>
<organism evidence="3 4">
    <name type="scientific">Candidatus Scalindua japonica</name>
    <dbReference type="NCBI Taxonomy" id="1284222"/>
    <lineage>
        <taxon>Bacteria</taxon>
        <taxon>Pseudomonadati</taxon>
        <taxon>Planctomycetota</taxon>
        <taxon>Candidatus Brocadiia</taxon>
        <taxon>Candidatus Brocadiales</taxon>
        <taxon>Candidatus Scalinduaceae</taxon>
        <taxon>Candidatus Scalindua</taxon>
    </lineage>
</organism>
<accession>A0A286U4D2</accession>
<dbReference type="PANTHER" id="PTHR12526">
    <property type="entry name" value="GLYCOSYLTRANSFERASE"/>
    <property type="match status" value="1"/>
</dbReference>
<proteinExistence type="predicted"/>
<evidence type="ECO:0000313" key="4">
    <source>
        <dbReference type="Proteomes" id="UP000218542"/>
    </source>
</evidence>
<dbReference type="EMBL" id="BAOS01000045">
    <property type="protein sequence ID" value="GAX62993.1"/>
    <property type="molecule type" value="Genomic_DNA"/>
</dbReference>
<sequence>MSKKDDLPEVGVVAKEHGIQVVPVFQTVKFDWWSLRRLINKYNIDIIHCHGYKPSVLGFLAEGRNGKRIIITCHLWTNETFRLKLYAFLESFVMRRVSVLITVSETIKTVLLKTGMRRDDIVVIHNGIDLEKWHELHNFNKLLYRETIGLKKDSIIISLFGRLNLQKGHKFLLEAIAGLSINNIEVMCIGDGPLRQELEVLSRKLNINNSVHFLGFRNDIEELLEITDICVLPSLDEGLPMILLEAMAMKKSVVATSVGAVPSVIINKKNGLLVPPGDVSLLKEAIQTVIKDPGLCSLIGNNARETVVNRYSSERMTEQYLEQYKKIAKI</sequence>